<name>I1Q4A1_ORYGL</name>
<protein>
    <submittedName>
        <fullName evidence="2">Uncharacterized protein</fullName>
    </submittedName>
</protein>
<organism evidence="2 3">
    <name type="scientific">Oryza glaberrima</name>
    <name type="common">African rice</name>
    <dbReference type="NCBI Taxonomy" id="4538"/>
    <lineage>
        <taxon>Eukaryota</taxon>
        <taxon>Viridiplantae</taxon>
        <taxon>Streptophyta</taxon>
        <taxon>Embryophyta</taxon>
        <taxon>Tracheophyta</taxon>
        <taxon>Spermatophyta</taxon>
        <taxon>Magnoliopsida</taxon>
        <taxon>Liliopsida</taxon>
        <taxon>Poales</taxon>
        <taxon>Poaceae</taxon>
        <taxon>BOP clade</taxon>
        <taxon>Oryzoideae</taxon>
        <taxon>Oryzeae</taxon>
        <taxon>Oryzinae</taxon>
        <taxon>Oryza</taxon>
    </lineage>
</organism>
<evidence type="ECO:0000256" key="1">
    <source>
        <dbReference type="SAM" id="MobiDB-lite"/>
    </source>
</evidence>
<evidence type="ECO:0000313" key="2">
    <source>
        <dbReference type="EnsemblPlants" id="ORGLA06G0196400.1"/>
    </source>
</evidence>
<dbReference type="HOGENOM" id="CLU_1456752_0_0_1"/>
<dbReference type="OMA" id="ECARWRL"/>
<accession>I1Q4A1</accession>
<feature type="region of interest" description="Disordered" evidence="1">
    <location>
        <begin position="67"/>
        <end position="132"/>
    </location>
</feature>
<reference evidence="2" key="1">
    <citation type="submission" date="2015-06" db="UniProtKB">
        <authorList>
            <consortium name="EnsemblPlants"/>
        </authorList>
    </citation>
    <scope>IDENTIFICATION</scope>
</reference>
<dbReference type="EnsemblPlants" id="ORGLA06G0196400.1">
    <property type="protein sequence ID" value="ORGLA06G0196400.1"/>
    <property type="gene ID" value="ORGLA06G0196400"/>
</dbReference>
<sequence>RSRRRLVARPVLATALLGAECARWWLAARLLKTAVVGAERRWQAEHTHRQLATRLVLVAAMLGTEQRELRRPRSAADSPRRPHSALTPLREQDASSPTARSDDAPRRCSPTARSDRAPTALPPRRASSASPHQLRLTLAHRVTARAPLQCFASVERGDGYLSSALAATQYAYRICLLHWRLFF</sequence>
<keyword evidence="3" id="KW-1185">Reference proteome</keyword>
<dbReference type="Proteomes" id="UP000007306">
    <property type="component" value="Chromosome 6"/>
</dbReference>
<dbReference type="AlphaFoldDB" id="I1Q4A1"/>
<evidence type="ECO:0000313" key="3">
    <source>
        <dbReference type="Proteomes" id="UP000007306"/>
    </source>
</evidence>
<proteinExistence type="predicted"/>
<reference evidence="2 3" key="2">
    <citation type="submission" date="2018-04" db="EMBL/GenBank/DDBJ databases">
        <title>OglaRS2 (Oryza glaberrima Reference Sequence Version 2).</title>
        <authorList>
            <person name="Zhang J."/>
            <person name="Kudrna D."/>
            <person name="Lee S."/>
            <person name="Talag J."/>
            <person name="Rajasekar S."/>
            <person name="Wing R.A."/>
        </authorList>
    </citation>
    <scope>NUCLEOTIDE SEQUENCE [LARGE SCALE GENOMIC DNA]</scope>
    <source>
        <strain evidence="2 3">cv. IRGC 96717</strain>
    </source>
</reference>
<dbReference type="Gramene" id="ORGLA06G0196400.1">
    <property type="protein sequence ID" value="ORGLA06G0196400.1"/>
    <property type="gene ID" value="ORGLA06G0196400"/>
</dbReference>